<dbReference type="RefSeq" id="WP_344062078.1">
    <property type="nucleotide sequence ID" value="NZ_BAAAOH010000001.1"/>
</dbReference>
<comment type="caution">
    <text evidence="2">The sequence shown here is derived from an EMBL/GenBank/DDBJ whole genome shotgun (WGS) entry which is preliminary data.</text>
</comment>
<dbReference type="Proteomes" id="UP001500326">
    <property type="component" value="Unassembled WGS sequence"/>
</dbReference>
<keyword evidence="1" id="KW-1133">Transmembrane helix</keyword>
<dbReference type="PANTHER" id="PTHR34980">
    <property type="entry name" value="INNER MEMBRANE PROTEIN-RELATED-RELATED"/>
    <property type="match status" value="1"/>
</dbReference>
<feature type="transmembrane region" description="Helical" evidence="1">
    <location>
        <begin position="86"/>
        <end position="104"/>
    </location>
</feature>
<dbReference type="InterPro" id="IPR008523">
    <property type="entry name" value="DUF805"/>
</dbReference>
<protein>
    <recommendedName>
        <fullName evidence="4">DUF805 domain-containing protein</fullName>
    </recommendedName>
</protein>
<feature type="transmembrane region" description="Helical" evidence="1">
    <location>
        <begin position="53"/>
        <end position="74"/>
    </location>
</feature>
<sequence>MSFGAAIQTVFRKYAEFTGLAARPEFWWWILFTALVSSALGLFNVIPVGDATLGYILVGLWNTAVLVPTLAVLVRRLRDAGYGWGHAFWLLVPIAGLIILAVFCSQPSKEPGGPLK</sequence>
<keyword evidence="1" id="KW-0812">Transmembrane</keyword>
<keyword evidence="3" id="KW-1185">Reference proteome</keyword>
<evidence type="ECO:0000256" key="1">
    <source>
        <dbReference type="SAM" id="Phobius"/>
    </source>
</evidence>
<accession>A0ABP5DZU9</accession>
<dbReference type="PANTHER" id="PTHR34980:SF2">
    <property type="entry name" value="INNER MEMBRANE PROTEIN YHAH-RELATED"/>
    <property type="match status" value="1"/>
</dbReference>
<proteinExistence type="predicted"/>
<dbReference type="EMBL" id="BAAAOH010000001">
    <property type="protein sequence ID" value="GAA1987815.1"/>
    <property type="molecule type" value="Genomic_DNA"/>
</dbReference>
<keyword evidence="1" id="KW-0472">Membrane</keyword>
<name>A0ABP5DZU9_9MICO</name>
<evidence type="ECO:0000313" key="2">
    <source>
        <dbReference type="EMBL" id="GAA1987815.1"/>
    </source>
</evidence>
<evidence type="ECO:0000313" key="3">
    <source>
        <dbReference type="Proteomes" id="UP001500326"/>
    </source>
</evidence>
<reference evidence="3" key="1">
    <citation type="journal article" date="2019" name="Int. J. Syst. Evol. Microbiol.">
        <title>The Global Catalogue of Microorganisms (GCM) 10K type strain sequencing project: providing services to taxonomists for standard genome sequencing and annotation.</title>
        <authorList>
            <consortium name="The Broad Institute Genomics Platform"/>
            <consortium name="The Broad Institute Genome Sequencing Center for Infectious Disease"/>
            <person name="Wu L."/>
            <person name="Ma J."/>
        </authorList>
    </citation>
    <scope>NUCLEOTIDE SEQUENCE [LARGE SCALE GENOMIC DNA]</scope>
    <source>
        <strain evidence="3">JCM 14902</strain>
    </source>
</reference>
<feature type="transmembrane region" description="Helical" evidence="1">
    <location>
        <begin position="26"/>
        <end position="46"/>
    </location>
</feature>
<organism evidence="2 3">
    <name type="scientific">Microbacterium pumilum</name>
    <dbReference type="NCBI Taxonomy" id="344165"/>
    <lineage>
        <taxon>Bacteria</taxon>
        <taxon>Bacillati</taxon>
        <taxon>Actinomycetota</taxon>
        <taxon>Actinomycetes</taxon>
        <taxon>Micrococcales</taxon>
        <taxon>Microbacteriaceae</taxon>
        <taxon>Microbacterium</taxon>
    </lineage>
</organism>
<evidence type="ECO:0008006" key="4">
    <source>
        <dbReference type="Google" id="ProtNLM"/>
    </source>
</evidence>
<gene>
    <name evidence="2" type="ORF">GCM10009777_23000</name>
</gene>
<dbReference type="Pfam" id="PF05656">
    <property type="entry name" value="DUF805"/>
    <property type="match status" value="1"/>
</dbReference>